<evidence type="ECO:0000313" key="2">
    <source>
        <dbReference type="EMBL" id="AFM14232.1"/>
    </source>
</evidence>
<dbReference type="HOGENOM" id="CLU_131458_2_1_12"/>
<dbReference type="OrthoDB" id="573709at2"/>
<keyword evidence="1" id="KW-0472">Membrane</keyword>
<dbReference type="PATRIC" id="fig|869212.3.peg.3618"/>
<sequence>MDNKRKHLELISNIITRMGSNSFSIKTWSTGLVTGILVLSLKEKLVAFAIYAIIPILLFWFLDTFYLRQERLYRLLFDEVRAKKEKHIDFSMKTGHLANQVGFCGVFFSKTIFPFYFVLGLTIGYFSVLSMIPEMKLF</sequence>
<dbReference type="KEGG" id="tpx:Turpa_3598"/>
<feature type="transmembrane region" description="Helical" evidence="1">
    <location>
        <begin position="113"/>
        <end position="132"/>
    </location>
</feature>
<dbReference type="RefSeq" id="WP_014804709.1">
    <property type="nucleotide sequence ID" value="NC_018020.1"/>
</dbReference>
<dbReference type="STRING" id="869212.Turpa_3598"/>
<gene>
    <name evidence="2" type="ordered locus">Turpa_3598</name>
</gene>
<keyword evidence="1" id="KW-1133">Transmembrane helix</keyword>
<dbReference type="AlphaFoldDB" id="I4BAC5"/>
<evidence type="ECO:0000313" key="3">
    <source>
        <dbReference type="Proteomes" id="UP000006048"/>
    </source>
</evidence>
<keyword evidence="1" id="KW-0812">Transmembrane</keyword>
<proteinExistence type="predicted"/>
<keyword evidence="3" id="KW-1185">Reference proteome</keyword>
<accession>I4BAC5</accession>
<dbReference type="EMBL" id="CP002959">
    <property type="protein sequence ID" value="AFM14232.1"/>
    <property type="molecule type" value="Genomic_DNA"/>
</dbReference>
<dbReference type="Proteomes" id="UP000006048">
    <property type="component" value="Chromosome"/>
</dbReference>
<organism evidence="2 3">
    <name type="scientific">Turneriella parva (strain ATCC BAA-1111 / DSM 21527 / NCTC 11395 / H)</name>
    <name type="common">Leptospira parva</name>
    <dbReference type="NCBI Taxonomy" id="869212"/>
    <lineage>
        <taxon>Bacteria</taxon>
        <taxon>Pseudomonadati</taxon>
        <taxon>Spirochaetota</taxon>
        <taxon>Spirochaetia</taxon>
        <taxon>Leptospirales</taxon>
        <taxon>Leptospiraceae</taxon>
        <taxon>Turneriella</taxon>
    </lineage>
</organism>
<feature type="transmembrane region" description="Helical" evidence="1">
    <location>
        <begin position="45"/>
        <end position="67"/>
    </location>
</feature>
<name>I4BAC5_TURPD</name>
<reference evidence="2 3" key="1">
    <citation type="submission" date="2012-06" db="EMBL/GenBank/DDBJ databases">
        <title>The complete chromosome of genome of Turneriella parva DSM 21527.</title>
        <authorList>
            <consortium name="US DOE Joint Genome Institute (JGI-PGF)"/>
            <person name="Lucas S."/>
            <person name="Han J."/>
            <person name="Lapidus A."/>
            <person name="Bruce D."/>
            <person name="Goodwin L."/>
            <person name="Pitluck S."/>
            <person name="Peters L."/>
            <person name="Kyrpides N."/>
            <person name="Mavromatis K."/>
            <person name="Ivanova N."/>
            <person name="Mikhailova N."/>
            <person name="Chertkov O."/>
            <person name="Detter J.C."/>
            <person name="Tapia R."/>
            <person name="Han C."/>
            <person name="Land M."/>
            <person name="Hauser L."/>
            <person name="Markowitz V."/>
            <person name="Cheng J.-F."/>
            <person name="Hugenholtz P."/>
            <person name="Woyke T."/>
            <person name="Wu D."/>
            <person name="Gronow S."/>
            <person name="Wellnitz S."/>
            <person name="Brambilla E."/>
            <person name="Klenk H.-P."/>
            <person name="Eisen J.A."/>
        </authorList>
    </citation>
    <scope>NUCLEOTIDE SEQUENCE [LARGE SCALE GENOMIC DNA]</scope>
    <source>
        <strain evidence="3">ATCC BAA-1111 / DSM 21527 / NCTC 11395 / H</strain>
    </source>
</reference>
<evidence type="ECO:0000256" key="1">
    <source>
        <dbReference type="SAM" id="Phobius"/>
    </source>
</evidence>
<protein>
    <submittedName>
        <fullName evidence="2">Uncharacterized protein</fullName>
    </submittedName>
</protein>